<gene>
    <name evidence="1" type="ORF">GCM10009682_59570</name>
</gene>
<proteinExistence type="predicted"/>
<dbReference type="Proteomes" id="UP001500218">
    <property type="component" value="Unassembled WGS sequence"/>
</dbReference>
<accession>A0ABP4YWU9</accession>
<dbReference type="RefSeq" id="WP_344139542.1">
    <property type="nucleotide sequence ID" value="NZ_BAAALT010000278.1"/>
</dbReference>
<organism evidence="1 2">
    <name type="scientific">Luedemannella flava</name>
    <dbReference type="NCBI Taxonomy" id="349316"/>
    <lineage>
        <taxon>Bacteria</taxon>
        <taxon>Bacillati</taxon>
        <taxon>Actinomycetota</taxon>
        <taxon>Actinomycetes</taxon>
        <taxon>Micromonosporales</taxon>
        <taxon>Micromonosporaceae</taxon>
        <taxon>Luedemannella</taxon>
    </lineage>
</organism>
<reference evidence="2" key="1">
    <citation type="journal article" date="2019" name="Int. J. Syst. Evol. Microbiol.">
        <title>The Global Catalogue of Microorganisms (GCM) 10K type strain sequencing project: providing services to taxonomists for standard genome sequencing and annotation.</title>
        <authorList>
            <consortium name="The Broad Institute Genomics Platform"/>
            <consortium name="The Broad Institute Genome Sequencing Center for Infectious Disease"/>
            <person name="Wu L."/>
            <person name="Ma J."/>
        </authorList>
    </citation>
    <scope>NUCLEOTIDE SEQUENCE [LARGE SCALE GENOMIC DNA]</scope>
    <source>
        <strain evidence="2">JCM 13250</strain>
    </source>
</reference>
<protein>
    <submittedName>
        <fullName evidence="1">Uncharacterized protein</fullName>
    </submittedName>
</protein>
<comment type="caution">
    <text evidence="1">The sequence shown here is derived from an EMBL/GenBank/DDBJ whole genome shotgun (WGS) entry which is preliminary data.</text>
</comment>
<dbReference type="EMBL" id="BAAALT010000278">
    <property type="protein sequence ID" value="GAA1833262.1"/>
    <property type="molecule type" value="Genomic_DNA"/>
</dbReference>
<evidence type="ECO:0000313" key="1">
    <source>
        <dbReference type="EMBL" id="GAA1833262.1"/>
    </source>
</evidence>
<keyword evidence="2" id="KW-1185">Reference proteome</keyword>
<sequence>MDSPITPLAVDQNAIHDRAERVDVPVPAHPRLEWVSVHGPRLLADGRETRTVTVLVRVAALTERK</sequence>
<evidence type="ECO:0000313" key="2">
    <source>
        <dbReference type="Proteomes" id="UP001500218"/>
    </source>
</evidence>
<name>A0ABP4YWU9_9ACTN</name>